<dbReference type="GeneID" id="17268153"/>
<dbReference type="Gene3D" id="3.30.40.10">
    <property type="entry name" value="Zinc/RING finger domain, C3HC4 (zinc finger)"/>
    <property type="match status" value="1"/>
</dbReference>
<dbReference type="GO" id="GO:0016567">
    <property type="term" value="P:protein ubiquitination"/>
    <property type="evidence" value="ECO:0007669"/>
    <property type="project" value="InterPro"/>
</dbReference>
<dbReference type="EnsemblProtists" id="EOD22608">
    <property type="protein sequence ID" value="EOD22608"/>
    <property type="gene ID" value="EMIHUDRAFT_240135"/>
</dbReference>
<evidence type="ECO:0000313" key="2">
    <source>
        <dbReference type="EnsemblProtists" id="EOD22608"/>
    </source>
</evidence>
<dbReference type="RefSeq" id="XP_005775037.1">
    <property type="nucleotide sequence ID" value="XM_005774980.1"/>
</dbReference>
<dbReference type="Proteomes" id="UP000013827">
    <property type="component" value="Unassembled WGS sequence"/>
</dbReference>
<name>A0A0D3JGH3_EMIH1</name>
<dbReference type="InterPro" id="IPR003613">
    <property type="entry name" value="Ubox_domain"/>
</dbReference>
<dbReference type="PaxDb" id="2903-EOD22608"/>
<organism evidence="2 3">
    <name type="scientific">Emiliania huxleyi (strain CCMP1516)</name>
    <dbReference type="NCBI Taxonomy" id="280463"/>
    <lineage>
        <taxon>Eukaryota</taxon>
        <taxon>Haptista</taxon>
        <taxon>Haptophyta</taxon>
        <taxon>Prymnesiophyceae</taxon>
        <taxon>Isochrysidales</taxon>
        <taxon>Noelaerhabdaceae</taxon>
        <taxon>Emiliania</taxon>
    </lineage>
</organism>
<dbReference type="PANTHER" id="PTHR46573:SF1">
    <property type="entry name" value="WD REPEAT, SAM AND U-BOX DOMAIN-CONTAINING PROTEIN 1"/>
    <property type="match status" value="1"/>
</dbReference>
<reference evidence="2" key="2">
    <citation type="submission" date="2024-10" db="UniProtKB">
        <authorList>
            <consortium name="EnsemblProtists"/>
        </authorList>
    </citation>
    <scope>IDENTIFICATION</scope>
</reference>
<keyword evidence="3" id="KW-1185">Reference proteome</keyword>
<evidence type="ECO:0000313" key="3">
    <source>
        <dbReference type="Proteomes" id="UP000013827"/>
    </source>
</evidence>
<dbReference type="PANTHER" id="PTHR46573">
    <property type="entry name" value="WD REPEAT, SAM AND U-BOX DOMAIN-CONTAINING PROTEIN 1"/>
    <property type="match status" value="1"/>
</dbReference>
<sequence>MKRKHEATKVLGDIAADFRCSITATLIADPVITADGHLYERAAIAEWLRTRDTSPKTGKRLDSKILTPSPTVRSATERLIDSGHLPVEEVREWQTRKAAVLIRDGRTEDAKAMLLDAKAAGDAGAGLHLGKLFLAEARSLIAEAEAAGVEDAAETLRAHWPSADVAPPGAEPLRSVRDVRIGQRVRVLSLDIARTAMQSHPCGWNAQMEEFCGVLSKVLKKDDGDGTLQLSNPVAGGSCYWFSVGCCVKP</sequence>
<dbReference type="InterPro" id="IPR052085">
    <property type="entry name" value="WD-SAM-U-box"/>
</dbReference>
<dbReference type="GO" id="GO:0004842">
    <property type="term" value="F:ubiquitin-protein transferase activity"/>
    <property type="evidence" value="ECO:0007669"/>
    <property type="project" value="InterPro"/>
</dbReference>
<accession>A0A0D3JGH3</accession>
<evidence type="ECO:0000259" key="1">
    <source>
        <dbReference type="PROSITE" id="PS51698"/>
    </source>
</evidence>
<dbReference type="KEGG" id="ehx:EMIHUDRAFT_240135"/>
<dbReference type="SUPFAM" id="SSF57850">
    <property type="entry name" value="RING/U-box"/>
    <property type="match status" value="1"/>
</dbReference>
<dbReference type="InterPro" id="IPR013083">
    <property type="entry name" value="Znf_RING/FYVE/PHD"/>
</dbReference>
<dbReference type="CDD" id="cd16655">
    <property type="entry name" value="RING-Ubox_WDSUB1-like"/>
    <property type="match status" value="1"/>
</dbReference>
<dbReference type="Pfam" id="PF04564">
    <property type="entry name" value="U-box"/>
    <property type="match status" value="1"/>
</dbReference>
<dbReference type="SMART" id="SM00504">
    <property type="entry name" value="Ubox"/>
    <property type="match status" value="1"/>
</dbReference>
<reference evidence="3" key="1">
    <citation type="journal article" date="2013" name="Nature">
        <title>Pan genome of the phytoplankton Emiliania underpins its global distribution.</title>
        <authorList>
            <person name="Read B.A."/>
            <person name="Kegel J."/>
            <person name="Klute M.J."/>
            <person name="Kuo A."/>
            <person name="Lefebvre S.C."/>
            <person name="Maumus F."/>
            <person name="Mayer C."/>
            <person name="Miller J."/>
            <person name="Monier A."/>
            <person name="Salamov A."/>
            <person name="Young J."/>
            <person name="Aguilar M."/>
            <person name="Claverie J.M."/>
            <person name="Frickenhaus S."/>
            <person name="Gonzalez K."/>
            <person name="Herman E.K."/>
            <person name="Lin Y.C."/>
            <person name="Napier J."/>
            <person name="Ogata H."/>
            <person name="Sarno A.F."/>
            <person name="Shmutz J."/>
            <person name="Schroeder D."/>
            <person name="de Vargas C."/>
            <person name="Verret F."/>
            <person name="von Dassow P."/>
            <person name="Valentin K."/>
            <person name="Van de Peer Y."/>
            <person name="Wheeler G."/>
            <person name="Dacks J.B."/>
            <person name="Delwiche C.F."/>
            <person name="Dyhrman S.T."/>
            <person name="Glockner G."/>
            <person name="John U."/>
            <person name="Richards T."/>
            <person name="Worden A.Z."/>
            <person name="Zhang X."/>
            <person name="Grigoriev I.V."/>
            <person name="Allen A.E."/>
            <person name="Bidle K."/>
            <person name="Borodovsky M."/>
            <person name="Bowler C."/>
            <person name="Brownlee C."/>
            <person name="Cock J.M."/>
            <person name="Elias M."/>
            <person name="Gladyshev V.N."/>
            <person name="Groth M."/>
            <person name="Guda C."/>
            <person name="Hadaegh A."/>
            <person name="Iglesias-Rodriguez M.D."/>
            <person name="Jenkins J."/>
            <person name="Jones B.M."/>
            <person name="Lawson T."/>
            <person name="Leese F."/>
            <person name="Lindquist E."/>
            <person name="Lobanov A."/>
            <person name="Lomsadze A."/>
            <person name="Malik S.B."/>
            <person name="Marsh M.E."/>
            <person name="Mackinder L."/>
            <person name="Mock T."/>
            <person name="Mueller-Roeber B."/>
            <person name="Pagarete A."/>
            <person name="Parker M."/>
            <person name="Probert I."/>
            <person name="Quesneville H."/>
            <person name="Raines C."/>
            <person name="Rensing S.A."/>
            <person name="Riano-Pachon D.M."/>
            <person name="Richier S."/>
            <person name="Rokitta S."/>
            <person name="Shiraiwa Y."/>
            <person name="Soanes D.M."/>
            <person name="van der Giezen M."/>
            <person name="Wahlund T.M."/>
            <person name="Williams B."/>
            <person name="Wilson W."/>
            <person name="Wolfe G."/>
            <person name="Wurch L.L."/>
        </authorList>
    </citation>
    <scope>NUCLEOTIDE SEQUENCE</scope>
</reference>
<protein>
    <recommendedName>
        <fullName evidence="1">U-box domain-containing protein</fullName>
    </recommendedName>
</protein>
<dbReference type="PROSITE" id="PS51698">
    <property type="entry name" value="U_BOX"/>
    <property type="match status" value="1"/>
</dbReference>
<proteinExistence type="predicted"/>
<dbReference type="HOGENOM" id="CLU_1113056_0_0_1"/>
<feature type="domain" description="U-box" evidence="1">
    <location>
        <begin position="13"/>
        <end position="86"/>
    </location>
</feature>
<dbReference type="AlphaFoldDB" id="A0A0D3JGH3"/>